<reference evidence="2 3" key="1">
    <citation type="submission" date="2018-02" db="EMBL/GenBank/DDBJ databases">
        <title>Draft genome sequence of Mycobacterium virginiense isolated from mud of a swine farm in Japan.</title>
        <authorList>
            <person name="Ohya K."/>
        </authorList>
    </citation>
    <scope>NUCLEOTIDE SEQUENCE [LARGE SCALE GENOMIC DNA]</scope>
    <source>
        <strain evidence="2 3">GF75</strain>
    </source>
</reference>
<organism evidence="2 3">
    <name type="scientific">Mycolicibacter virginiensis</name>
    <dbReference type="NCBI Taxonomy" id="1795032"/>
    <lineage>
        <taxon>Bacteria</taxon>
        <taxon>Bacillati</taxon>
        <taxon>Actinomycetota</taxon>
        <taxon>Actinomycetes</taxon>
        <taxon>Mycobacteriales</taxon>
        <taxon>Mycobacteriaceae</taxon>
        <taxon>Mycolicibacter</taxon>
    </lineage>
</organism>
<dbReference type="AlphaFoldDB" id="A0A9X7IMB0"/>
<evidence type="ECO:0000256" key="1">
    <source>
        <dbReference type="SAM" id="SignalP"/>
    </source>
</evidence>
<feature type="chain" id="PRO_5040756246" description="Secreted protein" evidence="1">
    <location>
        <begin position="25"/>
        <end position="108"/>
    </location>
</feature>
<dbReference type="EMBL" id="PUEV01000056">
    <property type="protein sequence ID" value="PQM51844.1"/>
    <property type="molecule type" value="Genomic_DNA"/>
</dbReference>
<evidence type="ECO:0000313" key="3">
    <source>
        <dbReference type="Proteomes" id="UP000237911"/>
    </source>
</evidence>
<evidence type="ECO:0000313" key="2">
    <source>
        <dbReference type="EMBL" id="PQM51844.1"/>
    </source>
</evidence>
<comment type="caution">
    <text evidence="2">The sequence shown here is derived from an EMBL/GenBank/DDBJ whole genome shotgun (WGS) entry which is preliminary data.</text>
</comment>
<sequence length="108" mass="11201">MRTLMIAAAAVIAALALGTGIAHADEPANDPHMPNLAAGKCVNTPTAMGMVNRCMGEPYPDGTYWMETQWMTMLPVIGPPWQQNGVHCVTGDMNFTNAAPAGGCGGAV</sequence>
<keyword evidence="3" id="KW-1185">Reference proteome</keyword>
<protein>
    <recommendedName>
        <fullName evidence="4">Secreted protein</fullName>
    </recommendedName>
</protein>
<dbReference type="RefSeq" id="WP_105295253.1">
    <property type="nucleotide sequence ID" value="NZ_PUEV01000056.1"/>
</dbReference>
<name>A0A9X7IMB0_9MYCO</name>
<accession>A0A9X7IMB0</accession>
<dbReference type="Proteomes" id="UP000237911">
    <property type="component" value="Unassembled WGS sequence"/>
</dbReference>
<gene>
    <name evidence="2" type="ORF">C5U48_13045</name>
</gene>
<evidence type="ECO:0008006" key="4">
    <source>
        <dbReference type="Google" id="ProtNLM"/>
    </source>
</evidence>
<feature type="signal peptide" evidence="1">
    <location>
        <begin position="1"/>
        <end position="24"/>
    </location>
</feature>
<proteinExistence type="predicted"/>
<keyword evidence="1" id="KW-0732">Signal</keyword>